<sequence>MCSICLFIKKDFFQFVALKRIRGDPKPTDIEALKREAVMINRFRHTNIIKLLGVCLEQPCIGLVLELCEARFPSAPMIENFAKSPVTLGGSLKKLCQALVDSFVSVRIIVDWAAQIASAMKCLALENIMHRDLKADNVLVKEPVCLCNASSTAQPIHLHDGIQADGYCQYCHGKALDRLTVKITDFGATKKIKFEVEKRKSIVGTYAWMAPEAYKFQQYSEASDVWSYGVVLWELLTRKDPHQGQMPITVAFIVAKEGCNLPISDDCPLKWKDIMQSCWSLDPEKRPTFARLLEQLLEYQEELERSGFSEEQEALVQRVHADIEKEITQFYIKLNRGDGHEKMLDMCQKLYEQLDIKGEGRSKSKLPEASAPEVRERRRGKKKIDKQDISRPQECRHLISIQQPTSSKTDLKVIMFDRRSSDTKTTSSFGTLPRERLNTHKPLQQNLSVSSPNLNELEIDTPAKKIGTLQRKDAIRKKRQIFAHNDSMEHDRGVQLPDPDAENRPHHLLPGRVGNSGRRSEGPHEDSSKMKKILSKFHVFRRGNHSVESDEAPSSARLSPMSPRHTAFPQSSKAIPNNYERLSSPQHKSSTSNDDDYTKLTKGVWNKISPSDKSGRRSDIQCTQQTTRYVKPAAFHPTTTNGLNAAPGYETPSRSPRREIGIDDAIPVSGGFAPPIPVKHHRRTPSDEKGISRQNAFHNGHTPHSPLHGNMQAKLLARLKELFQPPLSSMIPPSASSAHGTGTILNTRIPAPSTDPYITCAGGRVGVINNAPYLTMTPNHGVTHTTPVATVLNDQYIQCPRKPERPITLNLTHAHTPESSGISTCSAFSSSSLADSAPLTHAPPPPRPPPIIPPRDGSVGFTCSAFSSSSLADSAPLTHAPPPPRPPPIIPPRDGSVGLPL</sequence>
<evidence type="ECO:0000313" key="3">
    <source>
        <dbReference type="EMBL" id="KHJ94393.1"/>
    </source>
</evidence>
<dbReference type="SMART" id="SM00220">
    <property type="entry name" value="S_TKc"/>
    <property type="match status" value="1"/>
</dbReference>
<feature type="region of interest" description="Disordered" evidence="1">
    <location>
        <begin position="361"/>
        <end position="402"/>
    </location>
</feature>
<dbReference type="PANTHER" id="PTHR24416">
    <property type="entry name" value="TYROSINE-PROTEIN KINASE RECEPTOR"/>
    <property type="match status" value="1"/>
</dbReference>
<dbReference type="GO" id="GO:0006950">
    <property type="term" value="P:response to stress"/>
    <property type="evidence" value="ECO:0007669"/>
    <property type="project" value="UniProtKB-ARBA"/>
</dbReference>
<evidence type="ECO:0000256" key="1">
    <source>
        <dbReference type="SAM" id="MobiDB-lite"/>
    </source>
</evidence>
<dbReference type="PROSITE" id="PS50011">
    <property type="entry name" value="PROTEIN_KINASE_DOM"/>
    <property type="match status" value="1"/>
</dbReference>
<feature type="compositionally biased region" description="Pro residues" evidence="1">
    <location>
        <begin position="879"/>
        <end position="891"/>
    </location>
</feature>
<feature type="compositionally biased region" description="Polar residues" evidence="1">
    <location>
        <begin position="568"/>
        <end position="592"/>
    </location>
</feature>
<dbReference type="Gene3D" id="1.10.510.10">
    <property type="entry name" value="Transferase(Phosphotransferase) domain 1"/>
    <property type="match status" value="1"/>
</dbReference>
<feature type="domain" description="Protein kinase" evidence="2">
    <location>
        <begin position="1"/>
        <end position="303"/>
    </location>
</feature>
<dbReference type="InterPro" id="IPR050122">
    <property type="entry name" value="RTK"/>
</dbReference>
<reference evidence="3 4" key="1">
    <citation type="submission" date="2014-03" db="EMBL/GenBank/DDBJ databases">
        <title>Draft genome of the hookworm Oesophagostomum dentatum.</title>
        <authorList>
            <person name="Mitreva M."/>
        </authorList>
    </citation>
    <scope>NUCLEOTIDE SEQUENCE [LARGE SCALE GENOMIC DNA]</scope>
    <source>
        <strain evidence="3 4">OD-Hann</strain>
    </source>
</reference>
<dbReference type="Gene3D" id="3.30.200.20">
    <property type="entry name" value="Phosphorylase Kinase, domain 1"/>
    <property type="match status" value="1"/>
</dbReference>
<dbReference type="Pfam" id="PF07714">
    <property type="entry name" value="PK_Tyr_Ser-Thr"/>
    <property type="match status" value="1"/>
</dbReference>
<dbReference type="InterPro" id="IPR008271">
    <property type="entry name" value="Ser/Thr_kinase_AS"/>
</dbReference>
<feature type="compositionally biased region" description="Pro residues" evidence="1">
    <location>
        <begin position="841"/>
        <end position="853"/>
    </location>
</feature>
<feature type="region of interest" description="Disordered" evidence="1">
    <location>
        <begin position="481"/>
        <end position="529"/>
    </location>
</feature>
<evidence type="ECO:0000259" key="2">
    <source>
        <dbReference type="PROSITE" id="PS50011"/>
    </source>
</evidence>
<protein>
    <submittedName>
        <fullName evidence="3">Protein tyrosine kinase</fullName>
    </submittedName>
</protein>
<feature type="compositionally biased region" description="Low complexity" evidence="1">
    <location>
        <begin position="819"/>
        <end position="837"/>
    </location>
</feature>
<accession>A0A0B1T9Z6</accession>
<dbReference type="EMBL" id="KN550347">
    <property type="protein sequence ID" value="KHJ94393.1"/>
    <property type="molecule type" value="Genomic_DNA"/>
</dbReference>
<gene>
    <name evidence="3" type="ORF">OESDEN_05672</name>
</gene>
<dbReference type="PANTHER" id="PTHR24416:SF611">
    <property type="entry name" value="TYROSINE-PROTEIN KINASE TRANSMEMBRANE RECEPTOR ROR"/>
    <property type="match status" value="1"/>
</dbReference>
<name>A0A0B1T9Z6_OESDE</name>
<dbReference type="AlphaFoldDB" id="A0A0B1T9Z6"/>
<feature type="compositionally biased region" description="Low complexity" evidence="1">
    <location>
        <begin position="864"/>
        <end position="875"/>
    </location>
</feature>
<keyword evidence="4" id="KW-1185">Reference proteome</keyword>
<dbReference type="InterPro" id="IPR001245">
    <property type="entry name" value="Ser-Thr/Tyr_kinase_cat_dom"/>
</dbReference>
<keyword evidence="3" id="KW-0418">Kinase</keyword>
<dbReference type="GO" id="GO:0043235">
    <property type="term" value="C:receptor complex"/>
    <property type="evidence" value="ECO:0007669"/>
    <property type="project" value="TreeGrafter"/>
</dbReference>
<keyword evidence="3" id="KW-0808">Transferase</keyword>
<dbReference type="SUPFAM" id="SSF56112">
    <property type="entry name" value="Protein kinase-like (PK-like)"/>
    <property type="match status" value="1"/>
</dbReference>
<feature type="compositionally biased region" description="Basic and acidic residues" evidence="1">
    <location>
        <begin position="385"/>
        <end position="397"/>
    </location>
</feature>
<feature type="compositionally biased region" description="Basic and acidic residues" evidence="1">
    <location>
        <begin position="518"/>
        <end position="529"/>
    </location>
</feature>
<dbReference type="GO" id="GO:0007169">
    <property type="term" value="P:cell surface receptor protein tyrosine kinase signaling pathway"/>
    <property type="evidence" value="ECO:0007669"/>
    <property type="project" value="TreeGrafter"/>
</dbReference>
<feature type="region of interest" description="Disordered" evidence="1">
    <location>
        <begin position="814"/>
        <end position="901"/>
    </location>
</feature>
<dbReference type="InterPro" id="IPR000719">
    <property type="entry name" value="Prot_kinase_dom"/>
</dbReference>
<dbReference type="GO" id="GO:0005524">
    <property type="term" value="F:ATP binding"/>
    <property type="evidence" value="ECO:0007669"/>
    <property type="project" value="InterPro"/>
</dbReference>
<dbReference type="Proteomes" id="UP000053660">
    <property type="component" value="Unassembled WGS sequence"/>
</dbReference>
<dbReference type="GO" id="GO:0005886">
    <property type="term" value="C:plasma membrane"/>
    <property type="evidence" value="ECO:0007669"/>
    <property type="project" value="TreeGrafter"/>
</dbReference>
<proteinExistence type="predicted"/>
<dbReference type="GO" id="GO:0004714">
    <property type="term" value="F:transmembrane receptor protein tyrosine kinase activity"/>
    <property type="evidence" value="ECO:0007669"/>
    <property type="project" value="TreeGrafter"/>
</dbReference>
<feature type="region of interest" description="Disordered" evidence="1">
    <location>
        <begin position="635"/>
        <end position="705"/>
    </location>
</feature>
<dbReference type="PROSITE" id="PS00108">
    <property type="entry name" value="PROTEIN_KINASE_ST"/>
    <property type="match status" value="1"/>
</dbReference>
<feature type="region of interest" description="Disordered" evidence="1">
    <location>
        <begin position="544"/>
        <end position="598"/>
    </location>
</feature>
<evidence type="ECO:0000313" key="4">
    <source>
        <dbReference type="Proteomes" id="UP000053660"/>
    </source>
</evidence>
<dbReference type="OrthoDB" id="339325at2759"/>
<organism evidence="3 4">
    <name type="scientific">Oesophagostomum dentatum</name>
    <name type="common">Nodular worm</name>
    <dbReference type="NCBI Taxonomy" id="61180"/>
    <lineage>
        <taxon>Eukaryota</taxon>
        <taxon>Metazoa</taxon>
        <taxon>Ecdysozoa</taxon>
        <taxon>Nematoda</taxon>
        <taxon>Chromadorea</taxon>
        <taxon>Rhabditida</taxon>
        <taxon>Rhabditina</taxon>
        <taxon>Rhabditomorpha</taxon>
        <taxon>Strongyloidea</taxon>
        <taxon>Strongylidae</taxon>
        <taxon>Oesophagostomum</taxon>
    </lineage>
</organism>
<dbReference type="InterPro" id="IPR011009">
    <property type="entry name" value="Kinase-like_dom_sf"/>
</dbReference>